<dbReference type="RefSeq" id="WP_344586958.1">
    <property type="nucleotide sequence ID" value="NZ_BAAARW010000002.1"/>
</dbReference>
<dbReference type="InterPro" id="IPR011032">
    <property type="entry name" value="GroES-like_sf"/>
</dbReference>
<evidence type="ECO:0000313" key="3">
    <source>
        <dbReference type="EMBL" id="GAA2402524.1"/>
    </source>
</evidence>
<dbReference type="SMART" id="SM00829">
    <property type="entry name" value="PKS_ER"/>
    <property type="match status" value="1"/>
</dbReference>
<dbReference type="Gene3D" id="3.90.180.10">
    <property type="entry name" value="Medium-chain alcohol dehydrogenases, catalytic domain"/>
    <property type="match status" value="1"/>
</dbReference>
<sequence>MALALVSKPDSPAPALEEVTPPPLGPGDLRVRVTAASVDPVDTLFAGGLAQAIFGLTGTVGLGLSLSGVVTATGAEVTGFSAGDPVAAVHGDFTATVRAQAEETVVPAAAAAALPAGLDPVDAAALPVNALTAAQLVDRLGPADGRTLLVTGAAGAVGGYAVALAAHAGWAVTGLARGSDRDFVLRAGARELVTELPGPSFDAVVDGAVLHAAALAAIRDGGTFVGVPGPAPATPERGIEVTIMSVEPDGARLAELLALAASGVLEPRVAGRVPLAEAATAYDKVAGGGQRGRWLLVP</sequence>
<evidence type="ECO:0000313" key="4">
    <source>
        <dbReference type="Proteomes" id="UP001501231"/>
    </source>
</evidence>
<dbReference type="InterPro" id="IPR036291">
    <property type="entry name" value="NAD(P)-bd_dom_sf"/>
</dbReference>
<name>A0ABP5VGD2_9ACTN</name>
<comment type="caution">
    <text evidence="3">The sequence shown here is derived from an EMBL/GenBank/DDBJ whole genome shotgun (WGS) entry which is preliminary data.</text>
</comment>
<feature type="region of interest" description="Disordered" evidence="1">
    <location>
        <begin position="1"/>
        <end position="26"/>
    </location>
</feature>
<feature type="domain" description="Enoyl reductase (ER)" evidence="2">
    <location>
        <begin position="7"/>
        <end position="296"/>
    </location>
</feature>
<dbReference type="PANTHER" id="PTHR43482:SF1">
    <property type="entry name" value="PROTEIN AST1-RELATED"/>
    <property type="match status" value="1"/>
</dbReference>
<evidence type="ECO:0000259" key="2">
    <source>
        <dbReference type="SMART" id="SM00829"/>
    </source>
</evidence>
<dbReference type="Proteomes" id="UP001501231">
    <property type="component" value="Unassembled WGS sequence"/>
</dbReference>
<dbReference type="InterPro" id="IPR013154">
    <property type="entry name" value="ADH-like_N"/>
</dbReference>
<gene>
    <name evidence="3" type="ORF">GCM10010191_07520</name>
</gene>
<dbReference type="InterPro" id="IPR052585">
    <property type="entry name" value="Lipid_raft_assoc_Zn_ADH"/>
</dbReference>
<evidence type="ECO:0000256" key="1">
    <source>
        <dbReference type="SAM" id="MobiDB-lite"/>
    </source>
</evidence>
<accession>A0ABP5VGD2</accession>
<dbReference type="Pfam" id="PF08240">
    <property type="entry name" value="ADH_N"/>
    <property type="match status" value="1"/>
</dbReference>
<protein>
    <submittedName>
        <fullName evidence="3">NADP-dependent oxidoreductase</fullName>
    </submittedName>
</protein>
<dbReference type="PANTHER" id="PTHR43482">
    <property type="entry name" value="PROTEIN AST1-RELATED"/>
    <property type="match status" value="1"/>
</dbReference>
<organism evidence="3 4">
    <name type="scientific">Actinomadura vinacea</name>
    <dbReference type="NCBI Taxonomy" id="115336"/>
    <lineage>
        <taxon>Bacteria</taxon>
        <taxon>Bacillati</taxon>
        <taxon>Actinomycetota</taxon>
        <taxon>Actinomycetes</taxon>
        <taxon>Streptosporangiales</taxon>
        <taxon>Thermomonosporaceae</taxon>
        <taxon>Actinomadura</taxon>
    </lineage>
</organism>
<dbReference type="SUPFAM" id="SSF51735">
    <property type="entry name" value="NAD(P)-binding Rossmann-fold domains"/>
    <property type="match status" value="1"/>
</dbReference>
<dbReference type="EMBL" id="BAAARW010000002">
    <property type="protein sequence ID" value="GAA2402524.1"/>
    <property type="molecule type" value="Genomic_DNA"/>
</dbReference>
<keyword evidence="4" id="KW-1185">Reference proteome</keyword>
<proteinExistence type="predicted"/>
<dbReference type="SUPFAM" id="SSF50129">
    <property type="entry name" value="GroES-like"/>
    <property type="match status" value="1"/>
</dbReference>
<reference evidence="4" key="1">
    <citation type="journal article" date="2019" name="Int. J. Syst. Evol. Microbiol.">
        <title>The Global Catalogue of Microorganisms (GCM) 10K type strain sequencing project: providing services to taxonomists for standard genome sequencing and annotation.</title>
        <authorList>
            <consortium name="The Broad Institute Genomics Platform"/>
            <consortium name="The Broad Institute Genome Sequencing Center for Infectious Disease"/>
            <person name="Wu L."/>
            <person name="Ma J."/>
        </authorList>
    </citation>
    <scope>NUCLEOTIDE SEQUENCE [LARGE SCALE GENOMIC DNA]</scope>
    <source>
        <strain evidence="4">JCM 3325</strain>
    </source>
</reference>
<dbReference type="InterPro" id="IPR020843">
    <property type="entry name" value="ER"/>
</dbReference>
<dbReference type="Gene3D" id="3.40.50.720">
    <property type="entry name" value="NAD(P)-binding Rossmann-like Domain"/>
    <property type="match status" value="1"/>
</dbReference>
<dbReference type="Pfam" id="PF13602">
    <property type="entry name" value="ADH_zinc_N_2"/>
    <property type="match status" value="1"/>
</dbReference>